<dbReference type="SUPFAM" id="SSF56645">
    <property type="entry name" value="Acyl-CoA dehydrogenase NM domain-like"/>
    <property type="match status" value="1"/>
</dbReference>
<evidence type="ECO:0000256" key="5">
    <source>
        <dbReference type="ARBA" id="ARBA00022827"/>
    </source>
</evidence>
<dbReference type="STRING" id="1330018.A0A167RNX9"/>
<feature type="binding site" evidence="11">
    <location>
        <position position="312"/>
    </location>
    <ligand>
        <name>FAD</name>
        <dbReference type="ChEBI" id="CHEBI:57692"/>
    </ligand>
</feature>
<dbReference type="GO" id="GO:0008470">
    <property type="term" value="F:3-methylbutanoyl-CoA dehydrogenase activity"/>
    <property type="evidence" value="ECO:0007669"/>
    <property type="project" value="TreeGrafter"/>
</dbReference>
<evidence type="ECO:0000256" key="1">
    <source>
        <dbReference type="ARBA" id="ARBA00001974"/>
    </source>
</evidence>
<feature type="binding site" evidence="11">
    <location>
        <begin position="369"/>
        <end position="373"/>
    </location>
    <ligand>
        <name>FAD</name>
        <dbReference type="ChEBI" id="CHEBI:57692"/>
    </ligand>
</feature>
<evidence type="ECO:0000256" key="12">
    <source>
        <dbReference type="RuleBase" id="RU362125"/>
    </source>
</evidence>
<keyword evidence="8" id="KW-0496">Mitochondrion</keyword>
<keyword evidence="5 11" id="KW-0274">FAD</keyword>
<dbReference type="CDD" id="cd01156">
    <property type="entry name" value="IVD"/>
    <property type="match status" value="1"/>
</dbReference>
<evidence type="ECO:0000313" key="17">
    <source>
        <dbReference type="Proteomes" id="UP000076738"/>
    </source>
</evidence>
<dbReference type="InterPro" id="IPR006089">
    <property type="entry name" value="Acyl-CoA_DH_CS"/>
</dbReference>
<sequence length="416" mass="45093">MVAFHRVLRPALHAGRRSAPIAGASRIRAASTYSVDLAGLTDEQLEFRNAVHSFSEKEIAPIAAEIDRTNTAPRDIWRKMGDMGLLGITAGADYGGSEAGYLMHVLAMEELSRASGSVALSYGAHSNLCVNQINRHGTPAQKEKYLPDLISGEKVGALAMSEPGSGSDVVSMKLKAVKKGDKWVLDGNKFWITNGPIADTLVVYAKTSPEKGSKGITTFIIEKEFKGFSTHQKLDKIGMRGSDTCELVFEGCEVPEENVLGEIDRGAAVLMSGLDLERLVLSGGPLMQAAFDVSIDYVHERKQFGQPIGTFQLMQGKIADMYTKLSAARAYVYAVARACDAGKISRRDCAGAILYSSDRAVEVAIDAMQSLGGNGYINDYPTGRFLRDARLYCVGAGTQEIRRMLIGREFNNDYAK</sequence>
<dbReference type="Gene3D" id="1.20.140.10">
    <property type="entry name" value="Butyryl-CoA Dehydrogenase, subunit A, domain 3"/>
    <property type="match status" value="1"/>
</dbReference>
<evidence type="ECO:0000256" key="8">
    <source>
        <dbReference type="ARBA" id="ARBA00023128"/>
    </source>
</evidence>
<evidence type="ECO:0000256" key="11">
    <source>
        <dbReference type="PIRSR" id="PIRSR634183-3"/>
    </source>
</evidence>
<evidence type="ECO:0000256" key="6">
    <source>
        <dbReference type="ARBA" id="ARBA00022946"/>
    </source>
</evidence>
<dbReference type="Gene3D" id="2.40.110.10">
    <property type="entry name" value="Butyryl-CoA Dehydrogenase, subunit A, domain 2"/>
    <property type="match status" value="1"/>
</dbReference>
<evidence type="ECO:0000256" key="10">
    <source>
        <dbReference type="PIRSR" id="PIRSR634183-2"/>
    </source>
</evidence>
<organism evidence="16 17">
    <name type="scientific">Calocera viscosa (strain TUFC12733)</name>
    <dbReference type="NCBI Taxonomy" id="1330018"/>
    <lineage>
        <taxon>Eukaryota</taxon>
        <taxon>Fungi</taxon>
        <taxon>Dikarya</taxon>
        <taxon>Basidiomycota</taxon>
        <taxon>Agaricomycotina</taxon>
        <taxon>Dacrymycetes</taxon>
        <taxon>Dacrymycetales</taxon>
        <taxon>Dacrymycetaceae</taxon>
        <taxon>Calocera</taxon>
    </lineage>
</organism>
<feature type="binding site" evidence="11">
    <location>
        <begin position="158"/>
        <end position="167"/>
    </location>
    <ligand>
        <name>FAD</name>
        <dbReference type="ChEBI" id="CHEBI:57692"/>
    </ligand>
</feature>
<dbReference type="InterPro" id="IPR009100">
    <property type="entry name" value="AcylCoA_DH/oxidase_NM_dom_sf"/>
</dbReference>
<feature type="binding site" evidence="10">
    <location>
        <begin position="275"/>
        <end position="278"/>
    </location>
    <ligand>
        <name>substrate</name>
    </ligand>
</feature>
<evidence type="ECO:0000256" key="2">
    <source>
        <dbReference type="ARBA" id="ARBA00004173"/>
    </source>
</evidence>
<dbReference type="AlphaFoldDB" id="A0A167RNX9"/>
<keyword evidence="17" id="KW-1185">Reference proteome</keyword>
<feature type="domain" description="Acyl-CoA dehydrogenase/oxidase N-terminal" evidence="15">
    <location>
        <begin position="41"/>
        <end position="153"/>
    </location>
</feature>
<dbReference type="GO" id="GO:0005739">
    <property type="term" value="C:mitochondrion"/>
    <property type="evidence" value="ECO:0007669"/>
    <property type="project" value="UniProtKB-SubCell"/>
</dbReference>
<proteinExistence type="inferred from homology"/>
<feature type="active site" description="Proton acceptor" evidence="9">
    <location>
        <position position="277"/>
    </location>
</feature>
<dbReference type="InterPro" id="IPR006091">
    <property type="entry name" value="Acyl-CoA_Oxase/DH_mid-dom"/>
</dbReference>
<dbReference type="InterPro" id="IPR046373">
    <property type="entry name" value="Acyl-CoA_Oxase/DH_mid-dom_sf"/>
</dbReference>
<evidence type="ECO:0000256" key="9">
    <source>
        <dbReference type="PIRSR" id="PIRSR634183-1"/>
    </source>
</evidence>
<dbReference type="Gene3D" id="1.10.540.10">
    <property type="entry name" value="Acyl-CoA dehydrogenase/oxidase, N-terminal domain"/>
    <property type="match status" value="1"/>
</dbReference>
<evidence type="ECO:0000259" key="15">
    <source>
        <dbReference type="Pfam" id="PF02771"/>
    </source>
</evidence>
<dbReference type="FunFam" id="1.20.140.10:FF:000003">
    <property type="entry name" value="isovaleryl-CoA dehydrogenase, mitochondrial"/>
    <property type="match status" value="1"/>
</dbReference>
<dbReference type="EMBL" id="KV417267">
    <property type="protein sequence ID" value="KZP01119.1"/>
    <property type="molecule type" value="Genomic_DNA"/>
</dbReference>
<gene>
    <name evidence="16" type="ORF">CALVIDRAFT_559766</name>
</gene>
<keyword evidence="6" id="KW-0809">Transit peptide</keyword>
<dbReference type="InterPro" id="IPR009075">
    <property type="entry name" value="AcylCo_DH/oxidase_C"/>
</dbReference>
<keyword evidence="7 12" id="KW-0560">Oxidoreductase</keyword>
<comment type="similarity">
    <text evidence="3 12">Belongs to the acyl-CoA dehydrogenase family.</text>
</comment>
<dbReference type="PANTHER" id="PTHR43884:SF18">
    <property type="entry name" value="ISOVALERYL-COENZYME A DEHYDROGENASE"/>
    <property type="match status" value="1"/>
</dbReference>
<dbReference type="PANTHER" id="PTHR43884">
    <property type="entry name" value="ACYL-COA DEHYDROGENASE"/>
    <property type="match status" value="1"/>
</dbReference>
<feature type="binding site" evidence="11">
    <location>
        <position position="301"/>
    </location>
    <ligand>
        <name>FAD</name>
        <dbReference type="ChEBI" id="CHEBI:57692"/>
    </ligand>
</feature>
<protein>
    <submittedName>
        <fullName evidence="16">Acyl-CoA dehydrogenase NM domain-like protein</fullName>
    </submittedName>
</protein>
<keyword evidence="4 12" id="KW-0285">Flavoprotein</keyword>
<dbReference type="FunFam" id="2.40.110.10:FF:000004">
    <property type="entry name" value="Isovaleryl-CoA dehydrogenase, mitochondrial"/>
    <property type="match status" value="1"/>
</dbReference>
<reference evidence="16 17" key="1">
    <citation type="journal article" date="2016" name="Mol. Biol. Evol.">
        <title>Comparative Genomics of Early-Diverging Mushroom-Forming Fungi Provides Insights into the Origins of Lignocellulose Decay Capabilities.</title>
        <authorList>
            <person name="Nagy L.G."/>
            <person name="Riley R."/>
            <person name="Tritt A."/>
            <person name="Adam C."/>
            <person name="Daum C."/>
            <person name="Floudas D."/>
            <person name="Sun H."/>
            <person name="Yadav J.S."/>
            <person name="Pangilinan J."/>
            <person name="Larsson K.H."/>
            <person name="Matsuura K."/>
            <person name="Barry K."/>
            <person name="Labutti K."/>
            <person name="Kuo R."/>
            <person name="Ohm R.A."/>
            <person name="Bhattacharya S.S."/>
            <person name="Shirouzu T."/>
            <person name="Yoshinaga Y."/>
            <person name="Martin F.M."/>
            <person name="Grigoriev I.V."/>
            <person name="Hibbett D.S."/>
        </authorList>
    </citation>
    <scope>NUCLEOTIDE SEQUENCE [LARGE SCALE GENOMIC DNA]</scope>
    <source>
        <strain evidence="16 17">TUFC12733</strain>
    </source>
</reference>
<name>A0A167RNX9_CALVF</name>
<evidence type="ECO:0000259" key="13">
    <source>
        <dbReference type="Pfam" id="PF00441"/>
    </source>
</evidence>
<comment type="cofactor">
    <cofactor evidence="1 11 12">
        <name>FAD</name>
        <dbReference type="ChEBI" id="CHEBI:57692"/>
    </cofactor>
</comment>
<dbReference type="PROSITE" id="PS00072">
    <property type="entry name" value="ACYL_COA_DH_1"/>
    <property type="match status" value="1"/>
</dbReference>
<dbReference type="InterPro" id="IPR037069">
    <property type="entry name" value="AcylCoA_DH/ox_N_sf"/>
</dbReference>
<dbReference type="Proteomes" id="UP000076738">
    <property type="component" value="Unassembled WGS sequence"/>
</dbReference>
<dbReference type="PIRSF" id="PIRSF016578">
    <property type="entry name" value="HsaA"/>
    <property type="match status" value="1"/>
</dbReference>
<comment type="subcellular location">
    <subcellularLocation>
        <location evidence="2">Mitochondrion</location>
    </subcellularLocation>
</comment>
<dbReference type="InterPro" id="IPR013786">
    <property type="entry name" value="AcylCoA_DH/ox_N"/>
</dbReference>
<dbReference type="GO" id="GO:0050660">
    <property type="term" value="F:flavin adenine dinucleotide binding"/>
    <property type="evidence" value="ECO:0007669"/>
    <property type="project" value="InterPro"/>
</dbReference>
<evidence type="ECO:0000256" key="7">
    <source>
        <dbReference type="ARBA" id="ARBA00023002"/>
    </source>
</evidence>
<evidence type="ECO:0000256" key="4">
    <source>
        <dbReference type="ARBA" id="ARBA00022630"/>
    </source>
</evidence>
<dbReference type="Pfam" id="PF02771">
    <property type="entry name" value="Acyl-CoA_dh_N"/>
    <property type="match status" value="1"/>
</dbReference>
<dbReference type="PROSITE" id="PS00073">
    <property type="entry name" value="ACYL_COA_DH_2"/>
    <property type="match status" value="1"/>
</dbReference>
<dbReference type="Pfam" id="PF02770">
    <property type="entry name" value="Acyl-CoA_dh_M"/>
    <property type="match status" value="1"/>
</dbReference>
<dbReference type="InterPro" id="IPR034183">
    <property type="entry name" value="IVD"/>
</dbReference>
<evidence type="ECO:0000256" key="3">
    <source>
        <dbReference type="ARBA" id="ARBA00009347"/>
    </source>
</evidence>
<dbReference type="GO" id="GO:0006552">
    <property type="term" value="P:L-leucine catabolic process"/>
    <property type="evidence" value="ECO:0007669"/>
    <property type="project" value="TreeGrafter"/>
</dbReference>
<accession>A0A167RNX9</accession>
<evidence type="ECO:0000313" key="16">
    <source>
        <dbReference type="EMBL" id="KZP01119.1"/>
    </source>
</evidence>
<feature type="binding site" evidence="11">
    <location>
        <begin position="398"/>
        <end position="400"/>
    </location>
    <ligand>
        <name>FAD</name>
        <dbReference type="ChEBI" id="CHEBI:57692"/>
    </ligand>
</feature>
<dbReference type="SUPFAM" id="SSF47203">
    <property type="entry name" value="Acyl-CoA dehydrogenase C-terminal domain-like"/>
    <property type="match status" value="1"/>
</dbReference>
<feature type="domain" description="Acyl-CoA dehydrogenase/oxidase C-terminal" evidence="13">
    <location>
        <begin position="264"/>
        <end position="409"/>
    </location>
</feature>
<feature type="binding site" evidence="10">
    <location>
        <begin position="396"/>
        <end position="397"/>
    </location>
    <ligand>
        <name>substrate</name>
    </ligand>
</feature>
<feature type="domain" description="Acyl-CoA oxidase/dehydrogenase middle" evidence="14">
    <location>
        <begin position="157"/>
        <end position="252"/>
    </location>
</feature>
<evidence type="ECO:0000259" key="14">
    <source>
        <dbReference type="Pfam" id="PF02770"/>
    </source>
</evidence>
<dbReference type="InterPro" id="IPR036250">
    <property type="entry name" value="AcylCo_DH-like_C"/>
</dbReference>
<feature type="binding site" evidence="10">
    <location>
        <begin position="213"/>
        <end position="214"/>
    </location>
    <ligand>
        <name>substrate</name>
    </ligand>
</feature>
<dbReference type="FunFam" id="1.10.540.10:FF:000007">
    <property type="entry name" value="Isovaleryl-CoA dehydrogenase, mitochondrial"/>
    <property type="match status" value="1"/>
</dbReference>
<dbReference type="OrthoDB" id="9988775at2759"/>
<dbReference type="Pfam" id="PF00441">
    <property type="entry name" value="Acyl-CoA_dh_1"/>
    <property type="match status" value="1"/>
</dbReference>
<feature type="binding site" evidence="11">
    <location>
        <begin position="191"/>
        <end position="193"/>
    </location>
    <ligand>
        <name>FAD</name>
        <dbReference type="ChEBI" id="CHEBI:57692"/>
    </ligand>
</feature>
<feature type="binding site" evidence="10">
    <location>
        <position position="167"/>
    </location>
    <ligand>
        <name>substrate</name>
    </ligand>
</feature>